<feature type="transmembrane region" description="Helical" evidence="11">
    <location>
        <begin position="409"/>
        <end position="430"/>
    </location>
</feature>
<dbReference type="Proteomes" id="UP000295414">
    <property type="component" value="Unassembled WGS sequence"/>
</dbReference>
<evidence type="ECO:0000256" key="7">
    <source>
        <dbReference type="ARBA" id="ARBA00023173"/>
    </source>
</evidence>
<dbReference type="OrthoDB" id="9814803at2"/>
<dbReference type="InterPro" id="IPR001807">
    <property type="entry name" value="ClC"/>
</dbReference>
<dbReference type="Gene3D" id="1.10.3080.10">
    <property type="entry name" value="Clc chloride channel"/>
    <property type="match status" value="1"/>
</dbReference>
<comment type="caution">
    <text evidence="13">The sequence shown here is derived from an EMBL/GenBank/DDBJ whole genome shotgun (WGS) entry which is preliminary data.</text>
</comment>
<feature type="transmembrane region" description="Helical" evidence="11">
    <location>
        <begin position="246"/>
        <end position="270"/>
    </location>
</feature>
<evidence type="ECO:0000256" key="1">
    <source>
        <dbReference type="ARBA" id="ARBA00004141"/>
    </source>
</evidence>
<dbReference type="PRINTS" id="PR00762">
    <property type="entry name" value="CLCHANNEL"/>
</dbReference>
<evidence type="ECO:0000256" key="4">
    <source>
        <dbReference type="ARBA" id="ARBA00022989"/>
    </source>
</evidence>
<feature type="domain" description="CBS" evidence="12">
    <location>
        <begin position="464"/>
        <end position="521"/>
    </location>
</feature>
<evidence type="ECO:0000256" key="3">
    <source>
        <dbReference type="ARBA" id="ARBA00022692"/>
    </source>
</evidence>
<evidence type="ECO:0000313" key="13">
    <source>
        <dbReference type="EMBL" id="TCT24779.1"/>
    </source>
</evidence>
<proteinExistence type="predicted"/>
<dbReference type="InterPro" id="IPR014743">
    <property type="entry name" value="Cl-channel_core"/>
</dbReference>
<keyword evidence="10" id="KW-0129">CBS domain</keyword>
<dbReference type="SUPFAM" id="SSF81340">
    <property type="entry name" value="Clc chloride channel"/>
    <property type="match status" value="1"/>
</dbReference>
<dbReference type="Gene3D" id="3.10.580.10">
    <property type="entry name" value="CBS-domain"/>
    <property type="match status" value="1"/>
</dbReference>
<dbReference type="RefSeq" id="WP_114959745.1">
    <property type="nucleotide sequence ID" value="NZ_MSZW01000028.1"/>
</dbReference>
<reference evidence="13 14" key="1">
    <citation type="submission" date="2019-03" db="EMBL/GenBank/DDBJ databases">
        <title>Genomic Encyclopedia of Type Strains, Phase IV (KMG-IV): sequencing the most valuable type-strain genomes for metagenomic binning, comparative biology and taxonomic classification.</title>
        <authorList>
            <person name="Goeker M."/>
        </authorList>
    </citation>
    <scope>NUCLEOTIDE SEQUENCE [LARGE SCALE GENOMIC DNA]</scope>
    <source>
        <strain evidence="13 14">DSM 13605</strain>
    </source>
</reference>
<evidence type="ECO:0000256" key="2">
    <source>
        <dbReference type="ARBA" id="ARBA00022448"/>
    </source>
</evidence>
<feature type="transmembrane region" description="Helical" evidence="11">
    <location>
        <begin position="346"/>
        <end position="369"/>
    </location>
</feature>
<dbReference type="CDD" id="cd00400">
    <property type="entry name" value="Voltage_gated_ClC"/>
    <property type="match status" value="1"/>
</dbReference>
<keyword evidence="14" id="KW-1185">Reference proteome</keyword>
<keyword evidence="6 11" id="KW-0472">Membrane</keyword>
<dbReference type="CDD" id="cd02205">
    <property type="entry name" value="CBS_pair_SF"/>
    <property type="match status" value="1"/>
</dbReference>
<feature type="transmembrane region" description="Helical" evidence="11">
    <location>
        <begin position="80"/>
        <end position="99"/>
    </location>
</feature>
<dbReference type="Pfam" id="PF00654">
    <property type="entry name" value="Voltage_CLC"/>
    <property type="match status" value="1"/>
</dbReference>
<accession>A0A4R3NCD5</accession>
<evidence type="ECO:0000256" key="5">
    <source>
        <dbReference type="ARBA" id="ARBA00023065"/>
    </source>
</evidence>
<feature type="transmembrane region" description="Helical" evidence="11">
    <location>
        <begin position="173"/>
        <end position="197"/>
    </location>
</feature>
<dbReference type="GO" id="GO:0005254">
    <property type="term" value="F:chloride channel activity"/>
    <property type="evidence" value="ECO:0007669"/>
    <property type="project" value="UniProtKB-KW"/>
</dbReference>
<dbReference type="SUPFAM" id="SSF54631">
    <property type="entry name" value="CBS-domain pair"/>
    <property type="match status" value="1"/>
</dbReference>
<keyword evidence="5" id="KW-0406">Ion transport</keyword>
<dbReference type="PANTHER" id="PTHR43427">
    <property type="entry name" value="CHLORIDE CHANNEL PROTEIN CLC-E"/>
    <property type="match status" value="1"/>
</dbReference>
<evidence type="ECO:0000256" key="11">
    <source>
        <dbReference type="SAM" id="Phobius"/>
    </source>
</evidence>
<dbReference type="InterPro" id="IPR050368">
    <property type="entry name" value="ClC-type_chloride_channel"/>
</dbReference>
<name>A0A4R3NCD5_9GAMM</name>
<feature type="transmembrane region" description="Helical" evidence="11">
    <location>
        <begin position="282"/>
        <end position="299"/>
    </location>
</feature>
<evidence type="ECO:0000256" key="8">
    <source>
        <dbReference type="ARBA" id="ARBA00023214"/>
    </source>
</evidence>
<keyword evidence="3 11" id="KW-0812">Transmembrane</keyword>
<feature type="transmembrane region" description="Helical" evidence="11">
    <location>
        <begin position="381"/>
        <end position="403"/>
    </location>
</feature>
<feature type="transmembrane region" description="Helical" evidence="11">
    <location>
        <begin position="320"/>
        <end position="340"/>
    </location>
</feature>
<keyword evidence="8" id="KW-0868">Chloride</keyword>
<comment type="subcellular location">
    <subcellularLocation>
        <location evidence="1">Membrane</location>
        <topology evidence="1">Multi-pass membrane protein</topology>
    </subcellularLocation>
</comment>
<dbReference type="PROSITE" id="PS51371">
    <property type="entry name" value="CBS"/>
    <property type="match status" value="1"/>
</dbReference>
<evidence type="ECO:0000256" key="6">
    <source>
        <dbReference type="ARBA" id="ARBA00023136"/>
    </source>
</evidence>
<dbReference type="InterPro" id="IPR000644">
    <property type="entry name" value="CBS_dom"/>
</dbReference>
<dbReference type="EMBL" id="SMAP01000003">
    <property type="protein sequence ID" value="TCT24779.1"/>
    <property type="molecule type" value="Genomic_DNA"/>
</dbReference>
<protein>
    <submittedName>
        <fullName evidence="13">CIC family chloride channel protein</fullName>
    </submittedName>
</protein>
<organism evidence="13 14">
    <name type="scientific">Thermomonas haemolytica</name>
    <dbReference type="NCBI Taxonomy" id="141949"/>
    <lineage>
        <taxon>Bacteria</taxon>
        <taxon>Pseudomonadati</taxon>
        <taxon>Pseudomonadota</taxon>
        <taxon>Gammaproteobacteria</taxon>
        <taxon>Lysobacterales</taxon>
        <taxon>Lysobacteraceae</taxon>
        <taxon>Thermomonas</taxon>
    </lineage>
</organism>
<keyword evidence="9" id="KW-0407">Ion channel</keyword>
<evidence type="ECO:0000256" key="10">
    <source>
        <dbReference type="PROSITE-ProRule" id="PRU00703"/>
    </source>
</evidence>
<evidence type="ECO:0000313" key="14">
    <source>
        <dbReference type="Proteomes" id="UP000295414"/>
    </source>
</evidence>
<sequence length="593" mass="62658">MPPHTDRLSARQHVRSLASLVREVFRTRDGAFLLLALLVGLLAGGLTLLQEHLAHALQAWWYRLPDETVHLSALPHVAPPLLLALPLCGLLVGLIGLYAHRRRRQLVDAVEANALHGGRMSMRDNLIVSAQTLLSNGSGASVGLEAAYAQMGAGAGSQLGRVLRLRRADIRTLVGTGAAAAIAAAFDAPLAGAFYGFEVVIGAYSPAALAPVAVAVLGAVAVRAALGEQLPMLPAPAGIGLEFEDYALYALIGVASALVGVAVMRLVGLIESGVKHSGLPSWLRPAIGGLLLIPLAMVTPQVMSAGHGAQHLDLTVQQPLQWLAILLVLKCLASAISLGFGFRGGLFFASLFTGTLLGAVFAKLAALALGQPPLNEIGAALIGMAALSAAIVGAPMTMAMLVLESTHDFALTSAAIAAVLVSSAVTRRIFGYSFSTWRFHLRGADIKSARDIGWVHTLTAGSMMQRAPEILPATLTVAQARQQLPLGSVPRVVLVDEHQHYAGIVVLADLYADRVKPEAPVQDYAQNRDVALPAHADALAAMRHFDTTQSDELAVVDGDGHVLGVLSERFVRKRYAEELERRQRELLGERVDD</sequence>
<dbReference type="AlphaFoldDB" id="A0A4R3NCD5"/>
<dbReference type="InterPro" id="IPR046342">
    <property type="entry name" value="CBS_dom_sf"/>
</dbReference>
<gene>
    <name evidence="13" type="ORF">EDC34_103119</name>
</gene>
<evidence type="ECO:0000256" key="9">
    <source>
        <dbReference type="ARBA" id="ARBA00023303"/>
    </source>
</evidence>
<keyword evidence="4 11" id="KW-1133">Transmembrane helix</keyword>
<evidence type="ECO:0000259" key="12">
    <source>
        <dbReference type="PROSITE" id="PS51371"/>
    </source>
</evidence>
<keyword evidence="7" id="KW-0869">Chloride channel</keyword>
<keyword evidence="2" id="KW-0813">Transport</keyword>
<dbReference type="GO" id="GO:0034707">
    <property type="term" value="C:chloride channel complex"/>
    <property type="evidence" value="ECO:0007669"/>
    <property type="project" value="UniProtKB-KW"/>
</dbReference>
<dbReference type="PANTHER" id="PTHR43427:SF6">
    <property type="entry name" value="CHLORIDE CHANNEL PROTEIN CLC-E"/>
    <property type="match status" value="1"/>
</dbReference>